<keyword evidence="8 17" id="KW-1133">Transmembrane helix</keyword>
<feature type="DNA-binding region" description="Homeobox" evidence="15">
    <location>
        <begin position="107"/>
        <end position="131"/>
    </location>
</feature>
<keyword evidence="5" id="KW-0808">Transferase</keyword>
<evidence type="ECO:0000256" key="15">
    <source>
        <dbReference type="PROSITE-ProRule" id="PRU00108"/>
    </source>
</evidence>
<evidence type="ECO:0000259" key="19">
    <source>
        <dbReference type="PROSITE" id="PS50922"/>
    </source>
</evidence>
<keyword evidence="7" id="KW-0256">Endoplasmic reticulum</keyword>
<dbReference type="PANTHER" id="PTHR12560">
    <property type="entry name" value="LONGEVITY ASSURANCE FACTOR 1 LAG1"/>
    <property type="match status" value="1"/>
</dbReference>
<dbReference type="PANTHER" id="PTHR12560:SF6">
    <property type="entry name" value="CERAMIDE SYNTHASE 4"/>
    <property type="match status" value="1"/>
</dbReference>
<proteinExistence type="predicted"/>
<feature type="domain" description="TLC" evidence="19">
    <location>
        <begin position="133"/>
        <end position="319"/>
    </location>
</feature>
<sequence>MWMGLSEGFWHHEYWLPPGATWEDMRESADVHYPQPQNLLLCIPGALLLIIVRCIFERTVALPLGRRLGVSDKRRPKVQPNATLEGFYVLLGRTPKKVSGDLVSLAKQSDLPVKEVETWFRHRRAQDRPRLMKKFCEASWRFTFYFTSFFSGLGMSHCLSLVSQPLPSALDWFYLLELSFYCSLVVTLPFDVKRKDFKEQIIHHIATITLIFVSYCANLIRFGMIVMLVHDASDYILELAKMLHYMKWKRVCEAVFIVFAVVFIISRLVIFPLTTYYYFVAKFQLFLISCLINTFLLILQLLHIFWSYLIIKMIFSVILCGATVRSRVTPAGKGWEKWDCPTGRASEFMCWELCGYLCSQRPEQQLTYSLWLRSRGSGKELNVIWVLLQNAKSWAES</sequence>
<feature type="transmembrane region" description="Helical" evidence="17">
    <location>
        <begin position="305"/>
        <end position="324"/>
    </location>
</feature>
<dbReference type="Proteomes" id="UP000694567">
    <property type="component" value="Unplaced"/>
</dbReference>
<name>A0A8C0FRE5_BUBBB</name>
<keyword evidence="13 15" id="KW-0539">Nucleus</keyword>
<evidence type="ECO:0000256" key="3">
    <source>
        <dbReference type="ARBA" id="ARBA00004991"/>
    </source>
</evidence>
<feature type="transmembrane region" description="Helical" evidence="17">
    <location>
        <begin position="142"/>
        <end position="166"/>
    </location>
</feature>
<evidence type="ECO:0000256" key="4">
    <source>
        <dbReference type="ARBA" id="ARBA00022516"/>
    </source>
</evidence>
<dbReference type="GO" id="GO:0005789">
    <property type="term" value="C:endoplasmic reticulum membrane"/>
    <property type="evidence" value="ECO:0007669"/>
    <property type="project" value="UniProtKB-SubCell"/>
</dbReference>
<dbReference type="InterPro" id="IPR017970">
    <property type="entry name" value="Homeobox_CS"/>
</dbReference>
<dbReference type="InterPro" id="IPR001356">
    <property type="entry name" value="HD"/>
</dbReference>
<evidence type="ECO:0000256" key="10">
    <source>
        <dbReference type="ARBA" id="ARBA00023125"/>
    </source>
</evidence>
<comment type="catalytic activity">
    <reaction evidence="14">
        <text>sphinganine + octadecanoyl-CoA = N-(octadecanoyl)-sphinganine + CoA + H(+)</text>
        <dbReference type="Rhea" id="RHEA:36547"/>
        <dbReference type="ChEBI" id="CHEBI:15378"/>
        <dbReference type="ChEBI" id="CHEBI:57287"/>
        <dbReference type="ChEBI" id="CHEBI:57394"/>
        <dbReference type="ChEBI" id="CHEBI:57817"/>
        <dbReference type="ChEBI" id="CHEBI:67033"/>
    </reaction>
    <physiologicalReaction direction="left-to-right" evidence="14">
        <dbReference type="Rhea" id="RHEA:36548"/>
    </physiologicalReaction>
</comment>
<dbReference type="GO" id="GO:0050291">
    <property type="term" value="F:sphingosine N-acyltransferase activity"/>
    <property type="evidence" value="ECO:0007669"/>
    <property type="project" value="InterPro"/>
</dbReference>
<accession>A0A8C0FRE5</accession>
<dbReference type="GO" id="GO:0046513">
    <property type="term" value="P:ceramide biosynthetic process"/>
    <property type="evidence" value="ECO:0007669"/>
    <property type="project" value="InterPro"/>
</dbReference>
<evidence type="ECO:0000256" key="9">
    <source>
        <dbReference type="ARBA" id="ARBA00023098"/>
    </source>
</evidence>
<dbReference type="Pfam" id="PF03798">
    <property type="entry name" value="TRAM_LAG1_CLN8"/>
    <property type="match status" value="1"/>
</dbReference>
<organism evidence="20 21">
    <name type="scientific">Bubo bubo</name>
    <name type="common">Eurasian eagle-owl</name>
    <name type="synonym">Strix bubo</name>
    <dbReference type="NCBI Taxonomy" id="30461"/>
    <lineage>
        <taxon>Eukaryota</taxon>
        <taxon>Metazoa</taxon>
        <taxon>Chordata</taxon>
        <taxon>Craniata</taxon>
        <taxon>Vertebrata</taxon>
        <taxon>Euteleostomi</taxon>
        <taxon>Archelosauria</taxon>
        <taxon>Archosauria</taxon>
        <taxon>Dinosauria</taxon>
        <taxon>Saurischia</taxon>
        <taxon>Theropoda</taxon>
        <taxon>Coelurosauria</taxon>
        <taxon>Aves</taxon>
        <taxon>Neognathae</taxon>
        <taxon>Neoaves</taxon>
        <taxon>Telluraves</taxon>
        <taxon>Strigiformes</taxon>
        <taxon>Strigidae</taxon>
        <taxon>Bubo</taxon>
    </lineage>
</organism>
<dbReference type="AlphaFoldDB" id="A0A8C0FRE5"/>
<keyword evidence="10 15" id="KW-0238">DNA-binding</keyword>
<feature type="transmembrane region" description="Helical" evidence="17">
    <location>
        <begin position="204"/>
        <end position="228"/>
    </location>
</feature>
<evidence type="ECO:0000256" key="7">
    <source>
        <dbReference type="ARBA" id="ARBA00022824"/>
    </source>
</evidence>
<evidence type="ECO:0000256" key="1">
    <source>
        <dbReference type="ARBA" id="ARBA00004477"/>
    </source>
</evidence>
<dbReference type="Gene3D" id="1.10.10.60">
    <property type="entry name" value="Homeodomain-like"/>
    <property type="match status" value="1"/>
</dbReference>
<evidence type="ECO:0000313" key="20">
    <source>
        <dbReference type="Ensembl" id="ENSBOBP00000022353.1"/>
    </source>
</evidence>
<protein>
    <recommendedName>
        <fullName evidence="22">Ceramide synthase 4</fullName>
    </recommendedName>
</protein>
<evidence type="ECO:0000256" key="14">
    <source>
        <dbReference type="ARBA" id="ARBA00049036"/>
    </source>
</evidence>
<dbReference type="InterPro" id="IPR009057">
    <property type="entry name" value="Homeodomain-like_sf"/>
</dbReference>
<evidence type="ECO:0000256" key="11">
    <source>
        <dbReference type="ARBA" id="ARBA00023136"/>
    </source>
</evidence>
<evidence type="ECO:0000259" key="18">
    <source>
        <dbReference type="PROSITE" id="PS50071"/>
    </source>
</evidence>
<evidence type="ECO:0000256" key="13">
    <source>
        <dbReference type="ARBA" id="ARBA00023242"/>
    </source>
</evidence>
<dbReference type="InterPro" id="IPR016439">
    <property type="entry name" value="Lag1/Lac1-like"/>
</dbReference>
<evidence type="ECO:0000256" key="2">
    <source>
        <dbReference type="ARBA" id="ARBA00004760"/>
    </source>
</evidence>
<comment type="subcellular location">
    <subcellularLocation>
        <location evidence="1">Endoplasmic reticulum membrane</location>
        <topology evidence="1">Multi-pass membrane protein</topology>
    </subcellularLocation>
    <subcellularLocation>
        <location evidence="15">Nucleus</location>
    </subcellularLocation>
</comment>
<dbReference type="GO" id="GO:0003677">
    <property type="term" value="F:DNA binding"/>
    <property type="evidence" value="ECO:0007669"/>
    <property type="project" value="UniProtKB-UniRule"/>
</dbReference>
<dbReference type="SUPFAM" id="SSF46689">
    <property type="entry name" value="Homeodomain-like"/>
    <property type="match status" value="1"/>
</dbReference>
<dbReference type="GO" id="GO:0005634">
    <property type="term" value="C:nucleus"/>
    <property type="evidence" value="ECO:0007669"/>
    <property type="project" value="UniProtKB-SubCell"/>
</dbReference>
<comment type="pathway">
    <text evidence="3">Sphingolipid metabolism.</text>
</comment>
<keyword evidence="12 15" id="KW-0371">Homeobox</keyword>
<evidence type="ECO:0000256" key="12">
    <source>
        <dbReference type="ARBA" id="ARBA00023155"/>
    </source>
</evidence>
<evidence type="ECO:0000313" key="21">
    <source>
        <dbReference type="Proteomes" id="UP000694567"/>
    </source>
</evidence>
<keyword evidence="6 16" id="KW-0812">Transmembrane</keyword>
<evidence type="ECO:0000256" key="17">
    <source>
        <dbReference type="SAM" id="Phobius"/>
    </source>
</evidence>
<evidence type="ECO:0000256" key="8">
    <source>
        <dbReference type="ARBA" id="ARBA00022989"/>
    </source>
</evidence>
<feature type="transmembrane region" description="Helical" evidence="17">
    <location>
        <begin position="172"/>
        <end position="192"/>
    </location>
</feature>
<evidence type="ECO:0008006" key="22">
    <source>
        <dbReference type="Google" id="ProtNLM"/>
    </source>
</evidence>
<dbReference type="UniPathway" id="UPA00222"/>
<dbReference type="PROSITE" id="PS50071">
    <property type="entry name" value="HOMEOBOX_2"/>
    <property type="match status" value="1"/>
</dbReference>
<dbReference type="SMART" id="SM00724">
    <property type="entry name" value="TLC"/>
    <property type="match status" value="1"/>
</dbReference>
<feature type="transmembrane region" description="Helical" evidence="17">
    <location>
        <begin position="248"/>
        <end position="270"/>
    </location>
</feature>
<dbReference type="CDD" id="cd00086">
    <property type="entry name" value="homeodomain"/>
    <property type="match status" value="1"/>
</dbReference>
<dbReference type="PROSITE" id="PS50922">
    <property type="entry name" value="TLC"/>
    <property type="match status" value="1"/>
</dbReference>
<feature type="transmembrane region" description="Helical" evidence="17">
    <location>
        <begin position="277"/>
        <end position="299"/>
    </location>
</feature>
<reference evidence="20" key="2">
    <citation type="submission" date="2025-09" db="UniProtKB">
        <authorList>
            <consortium name="Ensembl"/>
        </authorList>
    </citation>
    <scope>IDENTIFICATION</scope>
</reference>
<feature type="transmembrane region" description="Helical" evidence="17">
    <location>
        <begin position="38"/>
        <end position="56"/>
    </location>
</feature>
<evidence type="ECO:0000256" key="5">
    <source>
        <dbReference type="ARBA" id="ARBA00022679"/>
    </source>
</evidence>
<evidence type="ECO:0000256" key="6">
    <source>
        <dbReference type="ARBA" id="ARBA00022692"/>
    </source>
</evidence>
<dbReference type="PROSITE" id="PS00027">
    <property type="entry name" value="HOMEOBOX_1"/>
    <property type="match status" value="1"/>
</dbReference>
<evidence type="ECO:0000256" key="16">
    <source>
        <dbReference type="PROSITE-ProRule" id="PRU00205"/>
    </source>
</evidence>
<dbReference type="InterPro" id="IPR006634">
    <property type="entry name" value="TLC-dom"/>
</dbReference>
<keyword evidence="9" id="KW-0443">Lipid metabolism</keyword>
<comment type="pathway">
    <text evidence="2">Lipid metabolism; sphingolipid metabolism.</text>
</comment>
<dbReference type="FunFam" id="1.10.10.60:FF:000020">
    <property type="entry name" value="Ceramide synthase 5"/>
    <property type="match status" value="1"/>
</dbReference>
<reference evidence="20" key="1">
    <citation type="submission" date="2025-08" db="UniProtKB">
        <authorList>
            <consortium name="Ensembl"/>
        </authorList>
    </citation>
    <scope>IDENTIFICATION</scope>
</reference>
<keyword evidence="11 16" id="KW-0472">Membrane</keyword>
<dbReference type="Ensembl" id="ENSBOBT00000022860.1">
    <property type="protein sequence ID" value="ENSBOBP00000022353.1"/>
    <property type="gene ID" value="ENSBOBG00000013478.1"/>
</dbReference>
<dbReference type="GO" id="GO:0000981">
    <property type="term" value="F:DNA-binding transcription factor activity, RNA polymerase II-specific"/>
    <property type="evidence" value="ECO:0007669"/>
    <property type="project" value="InterPro"/>
</dbReference>
<feature type="domain" description="Homeobox" evidence="18">
    <location>
        <begin position="105"/>
        <end position="130"/>
    </location>
</feature>
<keyword evidence="21" id="KW-1185">Reference proteome</keyword>
<keyword evidence="4" id="KW-0444">Lipid biosynthesis</keyword>